<evidence type="ECO:0000256" key="1">
    <source>
        <dbReference type="SAM" id="MobiDB-lite"/>
    </source>
</evidence>
<organism evidence="2 3">
    <name type="scientific">Durusdinium trenchii</name>
    <dbReference type="NCBI Taxonomy" id="1381693"/>
    <lineage>
        <taxon>Eukaryota</taxon>
        <taxon>Sar</taxon>
        <taxon>Alveolata</taxon>
        <taxon>Dinophyceae</taxon>
        <taxon>Suessiales</taxon>
        <taxon>Symbiodiniaceae</taxon>
        <taxon>Durusdinium</taxon>
    </lineage>
</organism>
<dbReference type="EMBL" id="CAXAMN010021485">
    <property type="protein sequence ID" value="CAK9060137.1"/>
    <property type="molecule type" value="Genomic_DNA"/>
</dbReference>
<accession>A0ABP0NB78</accession>
<reference evidence="2 3" key="1">
    <citation type="submission" date="2024-02" db="EMBL/GenBank/DDBJ databases">
        <authorList>
            <person name="Chen Y."/>
            <person name="Shah S."/>
            <person name="Dougan E. K."/>
            <person name="Thang M."/>
            <person name="Chan C."/>
        </authorList>
    </citation>
    <scope>NUCLEOTIDE SEQUENCE [LARGE SCALE GENOMIC DNA]</scope>
</reference>
<proteinExistence type="predicted"/>
<name>A0ABP0NB78_9DINO</name>
<feature type="region of interest" description="Disordered" evidence="1">
    <location>
        <begin position="240"/>
        <end position="259"/>
    </location>
</feature>
<keyword evidence="3" id="KW-1185">Reference proteome</keyword>
<gene>
    <name evidence="2" type="ORF">CCMP2556_LOCUS29585</name>
</gene>
<feature type="region of interest" description="Disordered" evidence="1">
    <location>
        <begin position="447"/>
        <end position="490"/>
    </location>
</feature>
<evidence type="ECO:0000313" key="3">
    <source>
        <dbReference type="Proteomes" id="UP001642484"/>
    </source>
</evidence>
<feature type="compositionally biased region" description="Low complexity" evidence="1">
    <location>
        <begin position="472"/>
        <end position="488"/>
    </location>
</feature>
<dbReference type="Proteomes" id="UP001642484">
    <property type="component" value="Unassembled WGS sequence"/>
</dbReference>
<comment type="caution">
    <text evidence="2">The sequence shown here is derived from an EMBL/GenBank/DDBJ whole genome shotgun (WGS) entry which is preliminary data.</text>
</comment>
<sequence length="769" mass="84200">MPVQMSPVPLPLPPHMQLQQQVAVMPMQAPQPPVMVPVPMPQMPMGMGILPVVMSMPQMPPVPTFTPGGVGAPSGPAFGCAHRFHQKNSSMGVLSPDARSFTKRYNKGRLSIISENRVHFQGTVRYAVQFTEGELCSADGVGFILSSDLPCTRNIQKIISIFVNRTGRICVRVHDEVDRCPQRVKCLEIGDWLEGRCKKQAARAQTSAPPRPNTLALEVSKRAESDRCQFNRAESDRCQSNKSQGRCKKQAASAKHPQDKVGAEKVGFLAVVMKHLGVSVKLVTQLKVQGFCPVGQKRKGSKDTILSGNSASIRTAPAVDFDALSPLSDSDHEVFADAPRMAALIGRKRQSQAQPEVKPARSVKEREAWADLQTDDEDNFPSWEPKMREAPSVAVTQGLRWDPLGLEGEWSPVSDLLFNKMAVEKQNDLQSNGTVFDKWSWSTTATEVDALPPLQEESSPSSRSKTSDAESEAAQASQSEQLPSQAPQNQLRTAQLPIPSQMLQMSVPLPPQLQLQQVAVMPTQAPQQMMVPVQMPMGMGGMGMLPIIMQMPQMQTVPNSMPNAMPSVQNSVASASTFTSGPQGPAFGCAHRFHPKNSSMGVLSADARSFTKRYNKGRLSIISENKVHFKGTVRYAVQFTEGELCSADGVGFILSSDLPCTRNIQKIISIFVNRTGRICVRVHDEVERCPQHVKCLEIGDWLEVAADLEQQTVSFTVWPQDNSEPSSATVHFKEILQEARGRLHGVPRNPCGFLAVVMKHLGVSVKLAS</sequence>
<evidence type="ECO:0000313" key="2">
    <source>
        <dbReference type="EMBL" id="CAK9060137.1"/>
    </source>
</evidence>
<protein>
    <submittedName>
        <fullName evidence="2">Uncharacterized protein</fullName>
    </submittedName>
</protein>
<feature type="region of interest" description="Disordered" evidence="1">
    <location>
        <begin position="347"/>
        <end position="366"/>
    </location>
</feature>